<dbReference type="AlphaFoldDB" id="A0A1G9JZN1"/>
<protein>
    <recommendedName>
        <fullName evidence="3">PIN domain-containing protein</fullName>
    </recommendedName>
</protein>
<accession>A0A1G9JZN1</accession>
<gene>
    <name evidence="1" type="ORF">SAMN04488242_1558</name>
</gene>
<dbReference type="Gene3D" id="3.40.50.1010">
    <property type="entry name" value="5'-nuclease"/>
    <property type="match status" value="1"/>
</dbReference>
<reference evidence="1 2" key="1">
    <citation type="submission" date="2016-10" db="EMBL/GenBank/DDBJ databases">
        <authorList>
            <person name="de Groot N.N."/>
        </authorList>
    </citation>
    <scope>NUCLEOTIDE SEQUENCE [LARGE SCALE GENOMIC DNA]</scope>
    <source>
        <strain evidence="1 2">CGMCC 1.9159</strain>
    </source>
</reference>
<sequence length="133" mass="14551">MTRFVIDAVALLELAQAGRPPHSGHLLVAPSAVRSQALEVLLARVNQGALPDDEALALHERMTELKIRLLGDRVSRRTAWDIARKSGWSSLRHAEYIAITRLQGDALVAGDEELAAAAAELVRLEPMEALFRP</sequence>
<organism evidence="1 2">
    <name type="scientific">Tessaracoccus oleiagri</name>
    <dbReference type="NCBI Taxonomy" id="686624"/>
    <lineage>
        <taxon>Bacteria</taxon>
        <taxon>Bacillati</taxon>
        <taxon>Actinomycetota</taxon>
        <taxon>Actinomycetes</taxon>
        <taxon>Propionibacteriales</taxon>
        <taxon>Propionibacteriaceae</taxon>
        <taxon>Tessaracoccus</taxon>
    </lineage>
</organism>
<evidence type="ECO:0008006" key="3">
    <source>
        <dbReference type="Google" id="ProtNLM"/>
    </source>
</evidence>
<name>A0A1G9JZN1_9ACTN</name>
<evidence type="ECO:0000313" key="1">
    <source>
        <dbReference type="EMBL" id="SDL42981.1"/>
    </source>
</evidence>
<dbReference type="Proteomes" id="UP000199475">
    <property type="component" value="Unassembled WGS sequence"/>
</dbReference>
<keyword evidence="2" id="KW-1185">Reference proteome</keyword>
<dbReference type="OrthoDB" id="8370557at2"/>
<dbReference type="EMBL" id="FNGP01000002">
    <property type="protein sequence ID" value="SDL42981.1"/>
    <property type="molecule type" value="Genomic_DNA"/>
</dbReference>
<evidence type="ECO:0000313" key="2">
    <source>
        <dbReference type="Proteomes" id="UP000199475"/>
    </source>
</evidence>
<dbReference type="RefSeq" id="WP_093250622.1">
    <property type="nucleotide sequence ID" value="NZ_FNGP01000002.1"/>
</dbReference>
<proteinExistence type="predicted"/>
<dbReference type="STRING" id="686624.SAMN04488242_1558"/>